<feature type="compositionally biased region" description="Polar residues" evidence="1">
    <location>
        <begin position="324"/>
        <end position="333"/>
    </location>
</feature>
<feature type="compositionally biased region" description="Acidic residues" evidence="1">
    <location>
        <begin position="546"/>
        <end position="555"/>
    </location>
</feature>
<dbReference type="OMA" id="VHAFTES"/>
<dbReference type="AlphaFoldDB" id="A8PCC3"/>
<organism evidence="2 3">
    <name type="scientific">Coprinopsis cinerea (strain Okayama-7 / 130 / ATCC MYA-4618 / FGSC 9003)</name>
    <name type="common">Inky cap fungus</name>
    <name type="synonym">Hormographiella aspergillata</name>
    <dbReference type="NCBI Taxonomy" id="240176"/>
    <lineage>
        <taxon>Eukaryota</taxon>
        <taxon>Fungi</taxon>
        <taxon>Dikarya</taxon>
        <taxon>Basidiomycota</taxon>
        <taxon>Agaricomycotina</taxon>
        <taxon>Agaricomycetes</taxon>
        <taxon>Agaricomycetidae</taxon>
        <taxon>Agaricales</taxon>
        <taxon>Agaricineae</taxon>
        <taxon>Psathyrellaceae</taxon>
        <taxon>Coprinopsis</taxon>
    </lineage>
</organism>
<evidence type="ECO:0000256" key="1">
    <source>
        <dbReference type="SAM" id="MobiDB-lite"/>
    </source>
</evidence>
<feature type="compositionally biased region" description="Basic residues" evidence="1">
    <location>
        <begin position="744"/>
        <end position="778"/>
    </location>
</feature>
<feature type="compositionally biased region" description="Acidic residues" evidence="1">
    <location>
        <begin position="221"/>
        <end position="233"/>
    </location>
</feature>
<feature type="compositionally biased region" description="Basic and acidic residues" evidence="1">
    <location>
        <begin position="389"/>
        <end position="401"/>
    </location>
</feature>
<dbReference type="STRING" id="240176.A8PCC3"/>
<dbReference type="RefSeq" id="XP_001840362.1">
    <property type="nucleotide sequence ID" value="XM_001840310.1"/>
</dbReference>
<feature type="region of interest" description="Disordered" evidence="1">
    <location>
        <begin position="316"/>
        <end position="555"/>
    </location>
</feature>
<dbReference type="KEGG" id="cci:CC1G_05248"/>
<feature type="region of interest" description="Disordered" evidence="1">
    <location>
        <begin position="587"/>
        <end position="796"/>
    </location>
</feature>
<dbReference type="Proteomes" id="UP000001861">
    <property type="component" value="Unassembled WGS sequence"/>
</dbReference>
<dbReference type="InParanoid" id="A8PCC3"/>
<dbReference type="PANTHER" id="PTHR35711:SF1">
    <property type="entry name" value="ECTODERMAL, ISOFORM F"/>
    <property type="match status" value="1"/>
</dbReference>
<gene>
    <name evidence="2" type="ORF">CC1G_05248</name>
</gene>
<reference evidence="2 3" key="1">
    <citation type="journal article" date="2010" name="Proc. Natl. Acad. Sci. U.S.A.">
        <title>Insights into evolution of multicellular fungi from the assembled chromosomes of the mushroom Coprinopsis cinerea (Coprinus cinereus).</title>
        <authorList>
            <person name="Stajich J.E."/>
            <person name="Wilke S.K."/>
            <person name="Ahren D."/>
            <person name="Au C.H."/>
            <person name="Birren B.W."/>
            <person name="Borodovsky M."/>
            <person name="Burns C."/>
            <person name="Canback B."/>
            <person name="Casselton L.A."/>
            <person name="Cheng C.K."/>
            <person name="Deng J."/>
            <person name="Dietrich F.S."/>
            <person name="Fargo D.C."/>
            <person name="Farman M.L."/>
            <person name="Gathman A.C."/>
            <person name="Goldberg J."/>
            <person name="Guigo R."/>
            <person name="Hoegger P.J."/>
            <person name="Hooker J.B."/>
            <person name="Huggins A."/>
            <person name="James T.Y."/>
            <person name="Kamada T."/>
            <person name="Kilaru S."/>
            <person name="Kodira C."/>
            <person name="Kues U."/>
            <person name="Kupfer D."/>
            <person name="Kwan H.S."/>
            <person name="Lomsadze A."/>
            <person name="Li W."/>
            <person name="Lilly W.W."/>
            <person name="Ma L.J."/>
            <person name="Mackey A.J."/>
            <person name="Manning G."/>
            <person name="Martin F."/>
            <person name="Muraguchi H."/>
            <person name="Natvig D.O."/>
            <person name="Palmerini H."/>
            <person name="Ramesh M.A."/>
            <person name="Rehmeyer C.J."/>
            <person name="Roe B.A."/>
            <person name="Shenoy N."/>
            <person name="Stanke M."/>
            <person name="Ter-Hovhannisyan V."/>
            <person name="Tunlid A."/>
            <person name="Velagapudi R."/>
            <person name="Vision T.J."/>
            <person name="Zeng Q."/>
            <person name="Zolan M.E."/>
            <person name="Pukkila P.J."/>
        </authorList>
    </citation>
    <scope>NUCLEOTIDE SEQUENCE [LARGE SCALE GENOMIC DNA]</scope>
    <source>
        <strain evidence="3">Okayama-7 / 130 / ATCC MYA-4618 / FGSC 9003</strain>
    </source>
</reference>
<feature type="region of interest" description="Disordered" evidence="1">
    <location>
        <begin position="1"/>
        <end position="59"/>
    </location>
</feature>
<sequence>MVATRSKRNREEEEEVDEAALDVSDDDDDAPLPNSSPVKKRARHASFPSTPHPSKTRNLFMTPTHNRVLQQLTPYPINGAQDTPSNPFGRKRIQSLIRSLPPVTSFRHHLPLRFQFIRKDIPYGQGKEGVYRIVQVPLSYTFVHLRCLIAFLFGVEVGERRRVDIKGKGKALEEEDDHLFEVKKDIVQSDAEDKPGHIKSGRTWAKLSSTRDPCRWKAEEMDVDEEEDVDDADEGSRASVAPDEEEDWQWKDEEDFTLHNAWHDGLNLKRGIVYTHNRTTQVHITINESPVERRAGKGNTPYVFRAKGRVFLCPSCKPSPGEPTPSNNGVDSQPSPPLSTKRKPGSSFQEKLAASPAKKLRRSKSVNFGGTVTIKASPPTIELSDSEDEVKASRREGDSSPKKGARPSTSGSGPGGGDKENPISLVELSDSGSEGENEGGEGDLHDLDGGHPFRRLNEDEGDDHGDEEQDEVDELDPEEYEDSSPIRESDYDEANDADADGEGEEEENVEADENQEEEEVDENEEPQVYDLDEEEDDAEEQPKEEEIIEIGADDEENFDTLLFSSRWNTPDDVFLKYLHQYMGPPPIKKPAFRPHPTPSKARKAFRLFSDDEDDYGDGDGDILDEEEDPGNVSSDFLATPGLTFAASSSPPSRAPPVSSSPVRDHLSSSPFKRITAPSSPPNGHSRHSSTAPSSPSQYHHSSDYSYLDYDDDDDDHAYSTSRPTSALSFTSSQSLTDTSNLHFAKLKFKHTPAPPRRKVQRMRIKRVERRIERSKRRSMGASNKEDVGSDDEEEQVDQLVDDGVAKSYDISVLDGLEDELEI</sequence>
<feature type="compositionally biased region" description="Acidic residues" evidence="1">
    <location>
        <begin position="490"/>
        <end position="539"/>
    </location>
</feature>
<dbReference type="GeneID" id="6016999"/>
<evidence type="ECO:0000313" key="3">
    <source>
        <dbReference type="Proteomes" id="UP000001861"/>
    </source>
</evidence>
<feature type="compositionally biased region" description="Pro residues" evidence="1">
    <location>
        <begin position="587"/>
        <end position="597"/>
    </location>
</feature>
<accession>A8PCC3</accession>
<feature type="compositionally biased region" description="Acidic residues" evidence="1">
    <location>
        <begin position="459"/>
        <end position="482"/>
    </location>
</feature>
<keyword evidence="3" id="KW-1185">Reference proteome</keyword>
<feature type="compositionally biased region" description="Basic and acidic residues" evidence="1">
    <location>
        <begin position="442"/>
        <end position="458"/>
    </location>
</feature>
<name>A8PCC3_COPC7</name>
<dbReference type="OrthoDB" id="2940229at2759"/>
<feature type="compositionally biased region" description="Low complexity" evidence="1">
    <location>
        <begin position="688"/>
        <end position="707"/>
    </location>
</feature>
<feature type="region of interest" description="Disordered" evidence="1">
    <location>
        <begin position="220"/>
        <end position="249"/>
    </location>
</feature>
<comment type="caution">
    <text evidence="2">The sequence shown here is derived from an EMBL/GenBank/DDBJ whole genome shotgun (WGS) entry which is preliminary data.</text>
</comment>
<feature type="compositionally biased region" description="Acidic residues" evidence="1">
    <location>
        <begin position="610"/>
        <end position="629"/>
    </location>
</feature>
<dbReference type="eggNOG" id="ENOG502SSH3">
    <property type="taxonomic scope" value="Eukaryota"/>
</dbReference>
<dbReference type="EMBL" id="AACS02000011">
    <property type="protein sequence ID" value="EAU81418.1"/>
    <property type="molecule type" value="Genomic_DNA"/>
</dbReference>
<feature type="compositionally biased region" description="Polar residues" evidence="1">
    <location>
        <begin position="47"/>
        <end position="59"/>
    </location>
</feature>
<proteinExistence type="predicted"/>
<protein>
    <submittedName>
        <fullName evidence="2">Uncharacterized protein</fullName>
    </submittedName>
</protein>
<dbReference type="VEuPathDB" id="FungiDB:CC1G_05248"/>
<feature type="compositionally biased region" description="Acidic residues" evidence="1">
    <location>
        <begin position="12"/>
        <end position="30"/>
    </location>
</feature>
<feature type="compositionally biased region" description="Low complexity" evidence="1">
    <location>
        <begin position="645"/>
        <end position="661"/>
    </location>
</feature>
<evidence type="ECO:0000313" key="2">
    <source>
        <dbReference type="EMBL" id="EAU81418.1"/>
    </source>
</evidence>
<feature type="compositionally biased region" description="Polar residues" evidence="1">
    <location>
        <begin position="722"/>
        <end position="741"/>
    </location>
</feature>
<dbReference type="PANTHER" id="PTHR35711">
    <property type="entry name" value="EXPRESSED PROTEIN"/>
    <property type="match status" value="1"/>
</dbReference>